<reference evidence="2 3" key="1">
    <citation type="submission" date="2021-05" db="EMBL/GenBank/DDBJ databases">
        <title>The draft genome of Geobacter pelophilus DSM 12255.</title>
        <authorList>
            <person name="Xu Z."/>
            <person name="Masuda Y."/>
            <person name="Itoh H."/>
            <person name="Senoo K."/>
        </authorList>
    </citation>
    <scope>NUCLEOTIDE SEQUENCE [LARGE SCALE GENOMIC DNA]</scope>
    <source>
        <strain evidence="2 3">DSM 12255</strain>
    </source>
</reference>
<dbReference type="AlphaFoldDB" id="A0AAW4L7U3"/>
<dbReference type="EMBL" id="JAHCVJ010000007">
    <property type="protein sequence ID" value="MBT0665925.1"/>
    <property type="molecule type" value="Genomic_DNA"/>
</dbReference>
<dbReference type="PROSITE" id="PS51332">
    <property type="entry name" value="B12_BINDING"/>
    <property type="match status" value="1"/>
</dbReference>
<dbReference type="SUPFAM" id="SSF52242">
    <property type="entry name" value="Cobalamin (vitamin B12)-binding domain"/>
    <property type="match status" value="1"/>
</dbReference>
<comment type="caution">
    <text evidence="2">The sequence shown here is derived from an EMBL/GenBank/DDBJ whole genome shotgun (WGS) entry which is preliminary data.</text>
</comment>
<accession>A0AAW4L7U3</accession>
<dbReference type="RefSeq" id="WP_214172689.1">
    <property type="nucleotide sequence ID" value="NZ_JAHCVJ010000007.1"/>
</dbReference>
<evidence type="ECO:0000313" key="2">
    <source>
        <dbReference type="EMBL" id="MBT0665925.1"/>
    </source>
</evidence>
<dbReference type="PANTHER" id="PTHR45833:SF2">
    <property type="entry name" value="BIFUNCTIONAL HOMOCYSTEINE S-METHYLTRANSFERASE_5,10-METHYLENETETRAHYDROFOLATE REDUCTASE"/>
    <property type="match status" value="1"/>
</dbReference>
<dbReference type="Gene3D" id="3.40.50.280">
    <property type="entry name" value="Cobalamin-binding domain"/>
    <property type="match status" value="1"/>
</dbReference>
<dbReference type="GO" id="GO:0008705">
    <property type="term" value="F:methionine synthase activity"/>
    <property type="evidence" value="ECO:0007669"/>
    <property type="project" value="TreeGrafter"/>
</dbReference>
<evidence type="ECO:0000259" key="1">
    <source>
        <dbReference type="PROSITE" id="PS51332"/>
    </source>
</evidence>
<dbReference type="InterPro" id="IPR006158">
    <property type="entry name" value="Cobalamin-bd"/>
</dbReference>
<dbReference type="Proteomes" id="UP000811899">
    <property type="component" value="Unassembled WGS sequence"/>
</dbReference>
<organism evidence="2 3">
    <name type="scientific">Geoanaerobacter pelophilus</name>
    <dbReference type="NCBI Taxonomy" id="60036"/>
    <lineage>
        <taxon>Bacteria</taxon>
        <taxon>Pseudomonadati</taxon>
        <taxon>Thermodesulfobacteriota</taxon>
        <taxon>Desulfuromonadia</taxon>
        <taxon>Geobacterales</taxon>
        <taxon>Geobacteraceae</taxon>
        <taxon>Geoanaerobacter</taxon>
    </lineage>
</organism>
<dbReference type="GO" id="GO:0005829">
    <property type="term" value="C:cytosol"/>
    <property type="evidence" value="ECO:0007669"/>
    <property type="project" value="TreeGrafter"/>
</dbReference>
<gene>
    <name evidence="2" type="ORF">KI809_16565</name>
</gene>
<dbReference type="PANTHER" id="PTHR45833">
    <property type="entry name" value="METHIONINE SYNTHASE"/>
    <property type="match status" value="1"/>
</dbReference>
<feature type="domain" description="B12-binding" evidence="1">
    <location>
        <begin position="77"/>
        <end position="209"/>
    </location>
</feature>
<proteinExistence type="predicted"/>
<dbReference type="GO" id="GO:0046872">
    <property type="term" value="F:metal ion binding"/>
    <property type="evidence" value="ECO:0007669"/>
    <property type="project" value="InterPro"/>
</dbReference>
<evidence type="ECO:0000313" key="3">
    <source>
        <dbReference type="Proteomes" id="UP000811899"/>
    </source>
</evidence>
<protein>
    <submittedName>
        <fullName evidence="2">Cobalamin-dependent protein</fullName>
    </submittedName>
</protein>
<dbReference type="GO" id="GO:0031419">
    <property type="term" value="F:cobalamin binding"/>
    <property type="evidence" value="ECO:0007669"/>
    <property type="project" value="InterPro"/>
</dbReference>
<dbReference type="InterPro" id="IPR050554">
    <property type="entry name" value="Met_Synthase/Corrinoid"/>
</dbReference>
<sequence>MDTDRDKALLVVHNALQRGFTPEAVVFEVVVPSIELMMQTVSENQGGSLAQHFMAAQIASEVVDEMLPLFHKAPQSIGSVIIGTSQGDFHGLGKRIVGGCLKAMMVEVIDLGLNVAPERFIDEAVAHDAQVIGISSMMVHTAKGENGCCRVRELLKTRGLEDKIKIAVGGAPYRFNPQLYAEVGADTWAENGIKAGKVISDLIREVHRT</sequence>
<dbReference type="InterPro" id="IPR036724">
    <property type="entry name" value="Cobalamin-bd_sf"/>
</dbReference>
<dbReference type="Pfam" id="PF02310">
    <property type="entry name" value="B12-binding"/>
    <property type="match status" value="1"/>
</dbReference>
<name>A0AAW4L7U3_9BACT</name>
<keyword evidence="3" id="KW-1185">Reference proteome</keyword>